<evidence type="ECO:0000313" key="1">
    <source>
        <dbReference type="EMBL" id="OXB04046.1"/>
    </source>
</evidence>
<comment type="caution">
    <text evidence="1">The sequence shown here is derived from an EMBL/GenBank/DDBJ whole genome shotgun (WGS) entry which is preliminary data.</text>
</comment>
<accession>A0ABX4CRU3</accession>
<dbReference type="Gene3D" id="2.60.40.10">
    <property type="entry name" value="Immunoglobulins"/>
    <property type="match status" value="1"/>
</dbReference>
<evidence type="ECO:0008006" key="3">
    <source>
        <dbReference type="Google" id="ProtNLM"/>
    </source>
</evidence>
<dbReference type="InterPro" id="IPR013783">
    <property type="entry name" value="Ig-like_fold"/>
</dbReference>
<keyword evidence="2" id="KW-1185">Reference proteome</keyword>
<reference evidence="1 2" key="1">
    <citation type="submission" date="2016-11" db="EMBL/GenBank/DDBJ databases">
        <title>Whole genomes of Flavobacteriaceae.</title>
        <authorList>
            <person name="Stine C."/>
            <person name="Li C."/>
            <person name="Tadesse D."/>
        </authorList>
    </citation>
    <scope>NUCLEOTIDE SEQUENCE [LARGE SCALE GENOMIC DNA]</scope>
    <source>
        <strain evidence="1 2">CCUG 60112</strain>
    </source>
</reference>
<dbReference type="InterPro" id="IPR025667">
    <property type="entry name" value="SprB_repeat"/>
</dbReference>
<feature type="non-terminal residue" evidence="1">
    <location>
        <position position="1"/>
    </location>
</feature>
<dbReference type="Pfam" id="PF13573">
    <property type="entry name" value="SprB"/>
    <property type="match status" value="1"/>
</dbReference>
<organism evidence="1 2">
    <name type="scientific">Flavobacterium plurextorum</name>
    <dbReference type="NCBI Taxonomy" id="1114867"/>
    <lineage>
        <taxon>Bacteria</taxon>
        <taxon>Pseudomonadati</taxon>
        <taxon>Bacteroidota</taxon>
        <taxon>Flavobacteriia</taxon>
        <taxon>Flavobacteriales</taxon>
        <taxon>Flavobacteriaceae</taxon>
        <taxon>Flavobacterium</taxon>
    </lineage>
</organism>
<protein>
    <recommendedName>
        <fullName evidence="3">Adhesin</fullName>
    </recommendedName>
</protein>
<dbReference type="EMBL" id="MUHD01000033">
    <property type="protein sequence ID" value="OXB04046.1"/>
    <property type="molecule type" value="Genomic_DNA"/>
</dbReference>
<sequence length="73" mass="7524">IAETSRTDVKCFGQLTGAIDLTVTGGTGTYTYSWKKDNNAIAATTQDLTGIGAGTYEVTVTDANGCTAVKTIT</sequence>
<name>A0ABX4CRU3_9FLAO</name>
<gene>
    <name evidence="1" type="ORF">B0A81_17150</name>
</gene>
<dbReference type="Proteomes" id="UP000198381">
    <property type="component" value="Unassembled WGS sequence"/>
</dbReference>
<evidence type="ECO:0000313" key="2">
    <source>
        <dbReference type="Proteomes" id="UP000198381"/>
    </source>
</evidence>
<feature type="non-terminal residue" evidence="1">
    <location>
        <position position="73"/>
    </location>
</feature>
<dbReference type="RefSeq" id="WP_133063644.1">
    <property type="nucleotide sequence ID" value="NZ_MUHD01000033.1"/>
</dbReference>
<proteinExistence type="predicted"/>